<protein>
    <submittedName>
        <fullName evidence="2">Periplasmic binding protein</fullName>
    </submittedName>
</protein>
<evidence type="ECO:0000313" key="2">
    <source>
        <dbReference type="EMBL" id="EQD37789.1"/>
    </source>
</evidence>
<accession>T1AA40</accession>
<dbReference type="AlphaFoldDB" id="T1AA40"/>
<evidence type="ECO:0000259" key="1">
    <source>
        <dbReference type="PROSITE" id="PS50983"/>
    </source>
</evidence>
<dbReference type="InterPro" id="IPR002491">
    <property type="entry name" value="ABC_transptr_periplasmic_BD"/>
</dbReference>
<reference evidence="2" key="2">
    <citation type="journal article" date="2014" name="ISME J.">
        <title>Microbial stratification in low pH oxic and suboxic macroscopic growths along an acid mine drainage.</title>
        <authorList>
            <person name="Mendez-Garcia C."/>
            <person name="Mesa V."/>
            <person name="Sprenger R.R."/>
            <person name="Richter M."/>
            <person name="Diez M.S."/>
            <person name="Solano J."/>
            <person name="Bargiela R."/>
            <person name="Golyshina O.V."/>
            <person name="Manteca A."/>
            <person name="Ramos J.L."/>
            <person name="Gallego J.R."/>
            <person name="Llorente I."/>
            <person name="Martins Dos Santos V.A."/>
            <person name="Jensen O.N."/>
            <person name="Pelaez A.I."/>
            <person name="Sanchez J."/>
            <person name="Ferrer M."/>
        </authorList>
    </citation>
    <scope>NUCLEOTIDE SEQUENCE</scope>
</reference>
<comment type="caution">
    <text evidence="2">The sequence shown here is derived from an EMBL/GenBank/DDBJ whole genome shotgun (WGS) entry which is preliminary data.</text>
</comment>
<dbReference type="EMBL" id="AUZX01012793">
    <property type="protein sequence ID" value="EQD37789.1"/>
    <property type="molecule type" value="Genomic_DNA"/>
</dbReference>
<feature type="domain" description="Fe/B12 periplasmic-binding" evidence="1">
    <location>
        <begin position="36"/>
        <end position="183"/>
    </location>
</feature>
<dbReference type="PROSITE" id="PS50983">
    <property type="entry name" value="FE_B12_PBP"/>
    <property type="match status" value="1"/>
</dbReference>
<dbReference type="Pfam" id="PF01497">
    <property type="entry name" value="Peripla_BP_2"/>
    <property type="match status" value="1"/>
</dbReference>
<name>T1AA40_9ZZZZ</name>
<gene>
    <name evidence="2" type="ORF">B1A_17400</name>
</gene>
<dbReference type="PANTHER" id="PTHR30535:SF34">
    <property type="entry name" value="MOLYBDATE-BINDING PROTEIN MOLA"/>
    <property type="match status" value="1"/>
</dbReference>
<dbReference type="SUPFAM" id="SSF53807">
    <property type="entry name" value="Helical backbone' metal receptor"/>
    <property type="match status" value="1"/>
</dbReference>
<proteinExistence type="predicted"/>
<dbReference type="InterPro" id="IPR050902">
    <property type="entry name" value="ABC_Transporter_SBP"/>
</dbReference>
<dbReference type="GO" id="GO:0071281">
    <property type="term" value="P:cellular response to iron ion"/>
    <property type="evidence" value="ECO:0007669"/>
    <property type="project" value="TreeGrafter"/>
</dbReference>
<feature type="non-terminal residue" evidence="2">
    <location>
        <position position="183"/>
    </location>
</feature>
<sequence>AISYEEYTSHISTNNGKISVTDILGQQFTFNSTLTRIVSFDPSATSLLYALGAYKDVVATGSYDYYPPNGSAPVICNDFKVSYSSLVALKPQAVLGYGATVPSYGLKINNTLNIPFILDNPNSVAEIENETLMLGKLTGTSSNATLITNWMNKSLNDMKNISSSLPSESAFYLECECGGSIYT</sequence>
<dbReference type="PANTHER" id="PTHR30535">
    <property type="entry name" value="VITAMIN B12-BINDING PROTEIN"/>
    <property type="match status" value="1"/>
</dbReference>
<organism evidence="2">
    <name type="scientific">mine drainage metagenome</name>
    <dbReference type="NCBI Taxonomy" id="410659"/>
    <lineage>
        <taxon>unclassified sequences</taxon>
        <taxon>metagenomes</taxon>
        <taxon>ecological metagenomes</taxon>
    </lineage>
</organism>
<reference evidence="2" key="1">
    <citation type="submission" date="2013-08" db="EMBL/GenBank/DDBJ databases">
        <authorList>
            <person name="Mendez C."/>
            <person name="Richter M."/>
            <person name="Ferrer M."/>
            <person name="Sanchez J."/>
        </authorList>
    </citation>
    <scope>NUCLEOTIDE SEQUENCE</scope>
</reference>
<feature type="non-terminal residue" evidence="2">
    <location>
        <position position="1"/>
    </location>
</feature>
<dbReference type="Gene3D" id="3.40.50.1980">
    <property type="entry name" value="Nitrogenase molybdenum iron protein domain"/>
    <property type="match status" value="1"/>
</dbReference>